<organism evidence="1 2">
    <name type="scientific">Actinophytocola oryzae</name>
    <dbReference type="NCBI Taxonomy" id="502181"/>
    <lineage>
        <taxon>Bacteria</taxon>
        <taxon>Bacillati</taxon>
        <taxon>Actinomycetota</taxon>
        <taxon>Actinomycetes</taxon>
        <taxon>Pseudonocardiales</taxon>
        <taxon>Pseudonocardiaceae</taxon>
    </lineage>
</organism>
<dbReference type="RefSeq" id="WP_133904617.1">
    <property type="nucleotide sequence ID" value="NZ_SOCP01000007.1"/>
</dbReference>
<evidence type="ECO:0000313" key="2">
    <source>
        <dbReference type="Proteomes" id="UP000294927"/>
    </source>
</evidence>
<proteinExistence type="predicted"/>
<reference evidence="1 2" key="1">
    <citation type="submission" date="2019-03" db="EMBL/GenBank/DDBJ databases">
        <title>Genomic Encyclopedia of Archaeal and Bacterial Type Strains, Phase II (KMG-II): from individual species to whole genera.</title>
        <authorList>
            <person name="Goeker M."/>
        </authorList>
    </citation>
    <scope>NUCLEOTIDE SEQUENCE [LARGE SCALE GENOMIC DNA]</scope>
    <source>
        <strain evidence="1 2">DSM 45499</strain>
    </source>
</reference>
<gene>
    <name evidence="1" type="ORF">CLV71_107293</name>
</gene>
<accession>A0A4R7VKZ8</accession>
<dbReference type="Proteomes" id="UP000294927">
    <property type="component" value="Unassembled WGS sequence"/>
</dbReference>
<protein>
    <submittedName>
        <fullName evidence="1">Uncharacterized protein</fullName>
    </submittedName>
</protein>
<name>A0A4R7VKZ8_9PSEU</name>
<dbReference type="EMBL" id="SOCP01000007">
    <property type="protein sequence ID" value="TDV49945.1"/>
    <property type="molecule type" value="Genomic_DNA"/>
</dbReference>
<dbReference type="AlphaFoldDB" id="A0A4R7VKZ8"/>
<comment type="caution">
    <text evidence="1">The sequence shown here is derived from an EMBL/GenBank/DDBJ whole genome shotgun (WGS) entry which is preliminary data.</text>
</comment>
<keyword evidence="2" id="KW-1185">Reference proteome</keyword>
<evidence type="ECO:0000313" key="1">
    <source>
        <dbReference type="EMBL" id="TDV49945.1"/>
    </source>
</evidence>
<sequence length="65" mass="6823">MTGLDSMCASYSGLELVDYQISQETICANIILCSDFLCNEVCSDLCYPVGGGGTCDGTTCCCDCL</sequence>